<evidence type="ECO:0000313" key="1">
    <source>
        <dbReference type="EMBL" id="CAE7755378.1"/>
    </source>
</evidence>
<accession>A0A812Y0R5</accession>
<dbReference type="EMBL" id="CAJNJA010039297">
    <property type="protein sequence ID" value="CAE7755378.1"/>
    <property type="molecule type" value="Genomic_DNA"/>
</dbReference>
<dbReference type="AlphaFoldDB" id="A0A812Y0R5"/>
<reference evidence="1" key="1">
    <citation type="submission" date="2021-02" db="EMBL/GenBank/DDBJ databases">
        <authorList>
            <person name="Dougan E. K."/>
            <person name="Rhodes N."/>
            <person name="Thang M."/>
            <person name="Chan C."/>
        </authorList>
    </citation>
    <scope>NUCLEOTIDE SEQUENCE</scope>
</reference>
<evidence type="ECO:0000313" key="2">
    <source>
        <dbReference type="Proteomes" id="UP000601435"/>
    </source>
</evidence>
<keyword evidence="2" id="KW-1185">Reference proteome</keyword>
<proteinExistence type="predicted"/>
<gene>
    <name evidence="1" type="ORF">SNEC2469_LOCUS21932</name>
</gene>
<comment type="caution">
    <text evidence="1">The sequence shown here is derived from an EMBL/GenBank/DDBJ whole genome shotgun (WGS) entry which is preliminary data.</text>
</comment>
<dbReference type="Proteomes" id="UP000601435">
    <property type="component" value="Unassembled WGS sequence"/>
</dbReference>
<feature type="non-terminal residue" evidence="1">
    <location>
        <position position="97"/>
    </location>
</feature>
<sequence length="97" mass="10105">MKGGCTAAQLLGASGRSFCSTGSGPAALQEVFEASPDPVRGGGGASGQAGKWTIWGKEAFDQNFNCARGFIQQSAANADLPHTLRSLWQCWDGKAWA</sequence>
<organism evidence="1 2">
    <name type="scientific">Symbiodinium necroappetens</name>
    <dbReference type="NCBI Taxonomy" id="1628268"/>
    <lineage>
        <taxon>Eukaryota</taxon>
        <taxon>Sar</taxon>
        <taxon>Alveolata</taxon>
        <taxon>Dinophyceae</taxon>
        <taxon>Suessiales</taxon>
        <taxon>Symbiodiniaceae</taxon>
        <taxon>Symbiodinium</taxon>
    </lineage>
</organism>
<name>A0A812Y0R5_9DINO</name>
<protein>
    <submittedName>
        <fullName evidence="1">Uncharacterized protein</fullName>
    </submittedName>
</protein>